<keyword evidence="2" id="KW-1185">Reference proteome</keyword>
<protein>
    <submittedName>
        <fullName evidence="1">Uncharacterized protein</fullName>
    </submittedName>
</protein>
<proteinExistence type="predicted"/>
<gene>
    <name evidence="1" type="ORF">PPRIM_AZ9-3.1.T0500009</name>
</gene>
<comment type="caution">
    <text evidence="1">The sequence shown here is derived from an EMBL/GenBank/DDBJ whole genome shotgun (WGS) entry which is preliminary data.</text>
</comment>
<accession>A0A8S1LVJ5</accession>
<sequence length="189" mass="21896">MGSLSKKSIIWKLLLKSIIFNSISYIFKLSACSDATIPQTATTDTYNSLFRYSMKYYQRQLYKLHQFSYTGIPLRDGVAITLVNFWTVQEGKTKKYFVKLEQISILILQHTRIFQVHIPSAVTQLSGKKKFFQSITQDGKPCTYDEINLLLLINVILQIHAIHIMDQQVKKLLNMVIDLTKQIIHSEMC</sequence>
<evidence type="ECO:0000313" key="2">
    <source>
        <dbReference type="Proteomes" id="UP000688137"/>
    </source>
</evidence>
<reference evidence="1" key="1">
    <citation type="submission" date="2021-01" db="EMBL/GenBank/DDBJ databases">
        <authorList>
            <consortium name="Genoscope - CEA"/>
            <person name="William W."/>
        </authorList>
    </citation>
    <scope>NUCLEOTIDE SEQUENCE</scope>
</reference>
<evidence type="ECO:0000313" key="1">
    <source>
        <dbReference type="EMBL" id="CAD8072758.1"/>
    </source>
</evidence>
<dbReference type="Proteomes" id="UP000688137">
    <property type="component" value="Unassembled WGS sequence"/>
</dbReference>
<organism evidence="1 2">
    <name type="scientific">Paramecium primaurelia</name>
    <dbReference type="NCBI Taxonomy" id="5886"/>
    <lineage>
        <taxon>Eukaryota</taxon>
        <taxon>Sar</taxon>
        <taxon>Alveolata</taxon>
        <taxon>Ciliophora</taxon>
        <taxon>Intramacronucleata</taxon>
        <taxon>Oligohymenophorea</taxon>
        <taxon>Peniculida</taxon>
        <taxon>Parameciidae</taxon>
        <taxon>Paramecium</taxon>
    </lineage>
</organism>
<name>A0A8S1LVJ5_PARPR</name>
<dbReference type="EMBL" id="CAJJDM010000050">
    <property type="protein sequence ID" value="CAD8072758.1"/>
    <property type="molecule type" value="Genomic_DNA"/>
</dbReference>
<dbReference type="AlphaFoldDB" id="A0A8S1LVJ5"/>